<accession>A0A939LRC4</accession>
<dbReference type="SUPFAM" id="SSF56784">
    <property type="entry name" value="HAD-like"/>
    <property type="match status" value="1"/>
</dbReference>
<proteinExistence type="predicted"/>
<evidence type="ECO:0000313" key="3">
    <source>
        <dbReference type="Proteomes" id="UP000664209"/>
    </source>
</evidence>
<gene>
    <name evidence="2" type="ORF">J4G33_05305</name>
</gene>
<organism evidence="2 3">
    <name type="scientific">Actinotalea soli</name>
    <dbReference type="NCBI Taxonomy" id="2819234"/>
    <lineage>
        <taxon>Bacteria</taxon>
        <taxon>Bacillati</taxon>
        <taxon>Actinomycetota</taxon>
        <taxon>Actinomycetes</taxon>
        <taxon>Micrococcales</taxon>
        <taxon>Cellulomonadaceae</taxon>
        <taxon>Actinotalea</taxon>
    </lineage>
</organism>
<sequence>MTTTERGPASQPEARGRSAAAAGAHRHGADPLATFDVFETVLVRSVSPAQAVFDVLGARAAEAGLITCSPQAFSRARVRAEQRALASDPEGTGLAEIHAELGATLGLTTVAQERLAELEMATEADLLHPVPAVLPRLREARKAAGRVVFVSDMYLPAEFITEQLRRHGAWHEGDVLYVSHAHRTSKRSGTLFATVAASEGVRPRDLRHHGNDDDADVRAARRAGAQGVLLPDGNPGRFEVLLQRHRETTDGLSAAMAGASRLARLDVRAWTSRERALIEVAAGVLAPVLTSHLASELRNARATQAAELTFTDDAPGRTLMRLAVRLGPDLPLRIEPGTRLDDAAMPRGRRRVLELCAPGLAEGGPRDTARDREVVRRTVDAYLTHLDPAAWSPTAHLDLSAPVDEVTNLFWAVPTREEVHAWTQLREADPEAPSVRWPAAEVARGGLAAGVARRPRTAVHLLADRARQHLRTTVAGSPRLRWWLGV</sequence>
<reference evidence="2" key="1">
    <citation type="submission" date="2021-03" db="EMBL/GenBank/DDBJ databases">
        <title>Actinotalea soli sp. nov., isolated from soil.</title>
        <authorList>
            <person name="Ping W."/>
            <person name="Zhang J."/>
        </authorList>
    </citation>
    <scope>NUCLEOTIDE SEQUENCE</scope>
    <source>
        <strain evidence="2">BY-33</strain>
    </source>
</reference>
<keyword evidence="3" id="KW-1185">Reference proteome</keyword>
<dbReference type="EMBL" id="JAGEMK010000002">
    <property type="protein sequence ID" value="MBO1751215.1"/>
    <property type="molecule type" value="Genomic_DNA"/>
</dbReference>
<dbReference type="RefSeq" id="WP_208054891.1">
    <property type="nucleotide sequence ID" value="NZ_JAGEMK010000002.1"/>
</dbReference>
<feature type="region of interest" description="Disordered" evidence="1">
    <location>
        <begin position="1"/>
        <end position="25"/>
    </location>
</feature>
<name>A0A939LRC4_9CELL</name>
<dbReference type="InterPro" id="IPR023214">
    <property type="entry name" value="HAD_sf"/>
</dbReference>
<protein>
    <recommendedName>
        <fullName evidence="4">HAD family hydrolase</fullName>
    </recommendedName>
</protein>
<dbReference type="AlphaFoldDB" id="A0A939LRC4"/>
<evidence type="ECO:0000256" key="1">
    <source>
        <dbReference type="SAM" id="MobiDB-lite"/>
    </source>
</evidence>
<evidence type="ECO:0008006" key="4">
    <source>
        <dbReference type="Google" id="ProtNLM"/>
    </source>
</evidence>
<dbReference type="CDD" id="cd01427">
    <property type="entry name" value="HAD_like"/>
    <property type="match status" value="1"/>
</dbReference>
<dbReference type="Proteomes" id="UP000664209">
    <property type="component" value="Unassembled WGS sequence"/>
</dbReference>
<dbReference type="InterPro" id="IPR036412">
    <property type="entry name" value="HAD-like_sf"/>
</dbReference>
<comment type="caution">
    <text evidence="2">The sequence shown here is derived from an EMBL/GenBank/DDBJ whole genome shotgun (WGS) entry which is preliminary data.</text>
</comment>
<evidence type="ECO:0000313" key="2">
    <source>
        <dbReference type="EMBL" id="MBO1751215.1"/>
    </source>
</evidence>
<dbReference type="Gene3D" id="3.40.50.1000">
    <property type="entry name" value="HAD superfamily/HAD-like"/>
    <property type="match status" value="1"/>
</dbReference>